<keyword evidence="3" id="KW-1185">Reference proteome</keyword>
<proteinExistence type="predicted"/>
<dbReference type="EMBL" id="BNJR01000012">
    <property type="protein sequence ID" value="GHP13803.1"/>
    <property type="molecule type" value="Genomic_DNA"/>
</dbReference>
<dbReference type="PIRSF" id="PIRSF033101">
    <property type="entry name" value="UCP033101"/>
    <property type="match status" value="1"/>
</dbReference>
<reference evidence="2 3" key="1">
    <citation type="journal article" date="2021" name="Int. J. Syst. Evol. Microbiol.">
        <title>Lentilactobacillus fungorum sp. nov., isolated from spent mushroom substrates.</title>
        <authorList>
            <person name="Tohno M."/>
            <person name="Tanizawa Y."/>
            <person name="Kojima Y."/>
            <person name="Sakamoto M."/>
            <person name="Ohkuma M."/>
            <person name="Kobayashi H."/>
        </authorList>
    </citation>
    <scope>NUCLEOTIDE SEQUENCE [LARGE SCALE GENOMIC DNA]</scope>
    <source>
        <strain evidence="2 3">YK48G</strain>
    </source>
</reference>
<gene>
    <name evidence="2" type="ORF">YK48G_12280</name>
</gene>
<organism evidence="2 3">
    <name type="scientific">Lentilactobacillus fungorum</name>
    <dbReference type="NCBI Taxonomy" id="2201250"/>
    <lineage>
        <taxon>Bacteria</taxon>
        <taxon>Bacillati</taxon>
        <taxon>Bacillota</taxon>
        <taxon>Bacilli</taxon>
        <taxon>Lactobacillales</taxon>
        <taxon>Lactobacillaceae</taxon>
        <taxon>Lentilactobacillus</taxon>
    </lineage>
</organism>
<feature type="transmembrane region" description="Helical" evidence="1">
    <location>
        <begin position="40"/>
        <end position="61"/>
    </location>
</feature>
<name>A0ABQ3VY28_9LACO</name>
<feature type="transmembrane region" description="Helical" evidence="1">
    <location>
        <begin position="229"/>
        <end position="251"/>
    </location>
</feature>
<comment type="caution">
    <text evidence="2">The sequence shown here is derived from an EMBL/GenBank/DDBJ whole genome shotgun (WGS) entry which is preliminary data.</text>
</comment>
<feature type="transmembrane region" description="Helical" evidence="1">
    <location>
        <begin position="115"/>
        <end position="139"/>
    </location>
</feature>
<feature type="transmembrane region" description="Helical" evidence="1">
    <location>
        <begin position="81"/>
        <end position="103"/>
    </location>
</feature>
<evidence type="ECO:0000256" key="1">
    <source>
        <dbReference type="SAM" id="Phobius"/>
    </source>
</evidence>
<dbReference type="RefSeq" id="WP_203629836.1">
    <property type="nucleotide sequence ID" value="NZ_BNJR01000012.1"/>
</dbReference>
<evidence type="ECO:0000313" key="2">
    <source>
        <dbReference type="EMBL" id="GHP13803.1"/>
    </source>
</evidence>
<dbReference type="Proteomes" id="UP000604765">
    <property type="component" value="Unassembled WGS sequence"/>
</dbReference>
<sequence length="261" mass="28890">MVPSFDIWYMAIAAIGLVLIPIAFFLIFRNRWHLKALPMWIGVLIFFVFSQVLEKIINVIILRPQPNGTIALANNHPWLFVIYGILAAGIFEETGRLVGFLYLKKKVSGLQTAISYGIGHGGIEMILIGAMSLVSYLIISTGINAHNQKILTTVASSLTQSLTTNAGWLISETIIERLFAFGIQLSLSILVWLAVNRTARRWLYPLAIGLHAIVDVPSAMYQAHLLSGMTMTLSLTILLTLLLGAFVAWYVNKLGIHLTID</sequence>
<keyword evidence="1" id="KW-0812">Transmembrane</keyword>
<keyword evidence="1" id="KW-0472">Membrane</keyword>
<protein>
    <submittedName>
        <fullName evidence="2">Membrane protein</fullName>
    </submittedName>
</protein>
<dbReference type="InterPro" id="IPR011397">
    <property type="entry name" value="YhfC"/>
</dbReference>
<feature type="transmembrane region" description="Helical" evidence="1">
    <location>
        <begin position="202"/>
        <end position="223"/>
    </location>
</feature>
<dbReference type="Pfam" id="PF10086">
    <property type="entry name" value="YhfC"/>
    <property type="match status" value="1"/>
</dbReference>
<keyword evidence="1" id="KW-1133">Transmembrane helix</keyword>
<evidence type="ECO:0000313" key="3">
    <source>
        <dbReference type="Proteomes" id="UP000604765"/>
    </source>
</evidence>
<accession>A0ABQ3VY28</accession>
<feature type="transmembrane region" description="Helical" evidence="1">
    <location>
        <begin position="178"/>
        <end position="195"/>
    </location>
</feature>
<feature type="transmembrane region" description="Helical" evidence="1">
    <location>
        <begin position="6"/>
        <end position="28"/>
    </location>
</feature>